<sequence>MDPGYTGEMLRHLEKQNEHLMDAYRSMSHELHKLQGDNWWRSVVVSIYNGVEELGRCGISFWAALIGVEGYGRRVSFFHMSGLWRERFQTTFPSVFLSVDRDATMVDHLGVLFVWDVAGDTVDETIRTVREVEEEMLMRKFYELMSAQSPARKNEEETSTLPDDGRNGQSSALIPACNNEPIGQSSAFLIPVCSDEPIGQSSALTPVSGNEQEIRNNGGSSSTNPI</sequence>
<gene>
    <name evidence="1" type="ORF">RHMOL_Rhmol11G0076700</name>
</gene>
<evidence type="ECO:0000313" key="2">
    <source>
        <dbReference type="Proteomes" id="UP001062846"/>
    </source>
</evidence>
<dbReference type="EMBL" id="CM046398">
    <property type="protein sequence ID" value="KAI8530656.1"/>
    <property type="molecule type" value="Genomic_DNA"/>
</dbReference>
<name>A0ACC0LQ38_RHOML</name>
<organism evidence="1 2">
    <name type="scientific">Rhododendron molle</name>
    <name type="common">Chinese azalea</name>
    <name type="synonym">Azalea mollis</name>
    <dbReference type="NCBI Taxonomy" id="49168"/>
    <lineage>
        <taxon>Eukaryota</taxon>
        <taxon>Viridiplantae</taxon>
        <taxon>Streptophyta</taxon>
        <taxon>Embryophyta</taxon>
        <taxon>Tracheophyta</taxon>
        <taxon>Spermatophyta</taxon>
        <taxon>Magnoliopsida</taxon>
        <taxon>eudicotyledons</taxon>
        <taxon>Gunneridae</taxon>
        <taxon>Pentapetalae</taxon>
        <taxon>asterids</taxon>
        <taxon>Ericales</taxon>
        <taxon>Ericaceae</taxon>
        <taxon>Ericoideae</taxon>
        <taxon>Rhodoreae</taxon>
        <taxon>Rhododendron</taxon>
    </lineage>
</organism>
<reference evidence="1" key="1">
    <citation type="submission" date="2022-02" db="EMBL/GenBank/DDBJ databases">
        <title>Plant Genome Project.</title>
        <authorList>
            <person name="Zhang R.-G."/>
        </authorList>
    </citation>
    <scope>NUCLEOTIDE SEQUENCE</scope>
    <source>
        <strain evidence="1">AT1</strain>
    </source>
</reference>
<comment type="caution">
    <text evidence="1">The sequence shown here is derived from an EMBL/GenBank/DDBJ whole genome shotgun (WGS) entry which is preliminary data.</text>
</comment>
<proteinExistence type="predicted"/>
<dbReference type="Proteomes" id="UP001062846">
    <property type="component" value="Chromosome 11"/>
</dbReference>
<accession>A0ACC0LQ38</accession>
<protein>
    <submittedName>
        <fullName evidence="1">Uncharacterized protein</fullName>
    </submittedName>
</protein>
<evidence type="ECO:0000313" key="1">
    <source>
        <dbReference type="EMBL" id="KAI8530656.1"/>
    </source>
</evidence>
<keyword evidence="2" id="KW-1185">Reference proteome</keyword>